<dbReference type="GO" id="GO:0000155">
    <property type="term" value="F:phosphorelay sensor kinase activity"/>
    <property type="evidence" value="ECO:0007669"/>
    <property type="project" value="InterPro"/>
</dbReference>
<dbReference type="InterPro" id="IPR036890">
    <property type="entry name" value="HATPase_C_sf"/>
</dbReference>
<dbReference type="InterPro" id="IPR003594">
    <property type="entry name" value="HATPase_dom"/>
</dbReference>
<dbReference type="InterPro" id="IPR008207">
    <property type="entry name" value="Sig_transdc_His_kin_Hpt_dom"/>
</dbReference>
<dbReference type="PANTHER" id="PTHR45339:SF1">
    <property type="entry name" value="HYBRID SIGNAL TRANSDUCTION HISTIDINE KINASE J"/>
    <property type="match status" value="1"/>
</dbReference>
<dbReference type="SUPFAM" id="SSF55785">
    <property type="entry name" value="PYP-like sensor domain (PAS domain)"/>
    <property type="match status" value="5"/>
</dbReference>
<dbReference type="CDD" id="cd00082">
    <property type="entry name" value="HisKA"/>
    <property type="match status" value="1"/>
</dbReference>
<feature type="modified residue" description="Phosphohistidine" evidence="16">
    <location>
        <position position="1387"/>
    </location>
</feature>
<sequence>MKEEKDRVDALRNYEILDSVSEEEFDRITELASIICEVPISLISLVDDKRQWFKSKVGLSISESDIKIAFCDHAIREHDLLEVSDASKDVRFQDNPFVTGETQIRFYAGQPLIDPRGFALGTLCVLDNKPRTLTESQKRALHLLATEVMTLIVERRQKAELRNFESLFRLSNDLICVAGINGFFKKVNPAFENVLGWDKEALLNTSFFDLVHPDDLDITREQIDRLAAGLSTINFNHRFRNKHGEYKTLQWVATPEPLTGNLFAIARDVSEEKDKERVLILSEERARVFFENSQGFMCTHDLNGKFLSVNSAGAAILGYTREEMLTMSLFDIIPAPRHNNLREYLSRVVMEGQDQGQMVTYRKTGDYRIWMYNNILERDSAGQVYVIGNAVDITERHLLEQDLMETKEILERTNRVARVGGWEMDVVNKTISWTAITREIHGAEASYEPVLESAIRFYKEGESRDTIISAVTKAIDHGEPWDLELQIVNQKGTEIWVRSLGYSEIEDGVCKRIFGTFQDIDKTKRAELELFSSQKLLNDVLQSASEISIIALNVNGEITVFNKGAEKMLGYTAEEMLGKQPMLIHSEQELGKRSEELSQDLGYPVTGFRSIVGMAETEGLEQREWTYYCKDGGARTVMLVVTPIRDINEQIEGFLCIGTDVTERRLIELALITEKARLTSFVEHAPAAVAMLDKDMRYIAVSNRWLEDYQMNGRKIIGLSHDDVFPGLDEVRRQRHQRVLNGAIERKEEDVYYVAGDLEPQYITWEMRPWYQYDGKIGGMMMFTQNITSIISQRNELEIAKRHAEQASVAKSEFLANMSHEIRTPLNGVIGFTDLVLKTTLNETQRQYLSIVNQSANALLSIINDILDFSKIEAGKLELEIERCDLYQLSGEATDIISYQVQAKGLEMLLNISPDLPRFIYADSVRLKQVLINLLGNASKFTDKGEIELKIESLALHENHTTIRFSVRDTGIGIKPEKQAKIFEAFSQEDGSTTKKYGGTGLGLTITNRLLDMMGSTLHLDSTPGIGSCFYFDITFDSEQGEAILWNNLEKIKSALIVDDNENNRIILSQTLRLKNVRATEAKNGFEALQLLADGGMYDVILMDYQMPYMDGLETIKKIRESFSSSAHELPIILLHSSSDDGMMIKACEELQVSQRVVKPIKMQEIYHALSRLHQENVDLPSEERSDSEITRGHLTVLIAEDNAVNMLLARTIVNNIAPGFNLLEASNGRQALEICKFQRPDLILMDVQMPEMNGYEATKAIRALDHNPGIPIIALTAGNVKGEREKCLAAGMDDFLVKPIVEADISAALSKWLELGDQRPALEDPLHYHTTLRHFDISVLKNYVGEDESLIGEVLQLVESELLSSVKVIKQGVAEGNLEDLNSAGHKLYGTAASSGMYQLSILAHELERFMEMDEKRLIELTESIAKEVSQILELIAKGFR</sequence>
<name>A0A2T0UC88_9SPHI</name>
<comment type="subunit">
    <text evidence="14">At low DSF concentrations, interacts with RpfF.</text>
</comment>
<dbReference type="InterPro" id="IPR004358">
    <property type="entry name" value="Sig_transdc_His_kin-like_C"/>
</dbReference>
<feature type="domain" description="PAS" evidence="20">
    <location>
        <begin position="160"/>
        <end position="230"/>
    </location>
</feature>
<keyword evidence="5 17" id="KW-0597">Phosphoprotein</keyword>
<dbReference type="RefSeq" id="WP_106291251.1">
    <property type="nucleotide sequence ID" value="NZ_PVTH01000001.1"/>
</dbReference>
<dbReference type="InterPro" id="IPR001789">
    <property type="entry name" value="Sig_transdc_resp-reg_receiver"/>
</dbReference>
<feature type="modified residue" description="4-aspartylphosphate" evidence="17">
    <location>
        <position position="1104"/>
    </location>
</feature>
<evidence type="ECO:0000256" key="13">
    <source>
        <dbReference type="ARBA" id="ARBA00023136"/>
    </source>
</evidence>
<evidence type="ECO:0000256" key="6">
    <source>
        <dbReference type="ARBA" id="ARBA00022679"/>
    </source>
</evidence>
<dbReference type="SMART" id="SM00388">
    <property type="entry name" value="HisKA"/>
    <property type="match status" value="1"/>
</dbReference>
<evidence type="ECO:0000313" key="23">
    <source>
        <dbReference type="EMBL" id="PRY55561.1"/>
    </source>
</evidence>
<feature type="domain" description="Response regulatory" evidence="19">
    <location>
        <begin position="1054"/>
        <end position="1174"/>
    </location>
</feature>
<dbReference type="Gene3D" id="3.30.565.10">
    <property type="entry name" value="Histidine kinase-like ATPase, C-terminal domain"/>
    <property type="match status" value="1"/>
</dbReference>
<evidence type="ECO:0000256" key="14">
    <source>
        <dbReference type="ARBA" id="ARBA00064003"/>
    </source>
</evidence>
<evidence type="ECO:0000256" key="4">
    <source>
        <dbReference type="ARBA" id="ARBA00022475"/>
    </source>
</evidence>
<dbReference type="PROSITE" id="PS50112">
    <property type="entry name" value="PAS"/>
    <property type="match status" value="3"/>
</dbReference>
<dbReference type="InterPro" id="IPR000700">
    <property type="entry name" value="PAS-assoc_C"/>
</dbReference>
<dbReference type="Gene3D" id="1.10.287.130">
    <property type="match status" value="1"/>
</dbReference>
<dbReference type="FunFam" id="3.30.565.10:FF:000010">
    <property type="entry name" value="Sensor histidine kinase RcsC"/>
    <property type="match status" value="1"/>
</dbReference>
<dbReference type="PANTHER" id="PTHR45339">
    <property type="entry name" value="HYBRID SIGNAL TRANSDUCTION HISTIDINE KINASE J"/>
    <property type="match status" value="1"/>
</dbReference>
<dbReference type="SMART" id="SM00065">
    <property type="entry name" value="GAF"/>
    <property type="match status" value="1"/>
</dbReference>
<evidence type="ECO:0000259" key="18">
    <source>
        <dbReference type="PROSITE" id="PS50109"/>
    </source>
</evidence>
<dbReference type="InterPro" id="IPR013655">
    <property type="entry name" value="PAS_fold_3"/>
</dbReference>
<evidence type="ECO:0000256" key="8">
    <source>
        <dbReference type="ARBA" id="ARBA00022741"/>
    </source>
</evidence>
<evidence type="ECO:0000256" key="3">
    <source>
        <dbReference type="ARBA" id="ARBA00012438"/>
    </source>
</evidence>
<dbReference type="Pfam" id="PF01627">
    <property type="entry name" value="Hpt"/>
    <property type="match status" value="1"/>
</dbReference>
<dbReference type="Pfam" id="PF00072">
    <property type="entry name" value="Response_reg"/>
    <property type="match status" value="2"/>
</dbReference>
<evidence type="ECO:0000256" key="12">
    <source>
        <dbReference type="ARBA" id="ARBA00023012"/>
    </source>
</evidence>
<evidence type="ECO:0000256" key="9">
    <source>
        <dbReference type="ARBA" id="ARBA00022777"/>
    </source>
</evidence>
<dbReference type="Pfam" id="PF02518">
    <property type="entry name" value="HATPase_c"/>
    <property type="match status" value="1"/>
</dbReference>
<keyword evidence="4" id="KW-1003">Cell membrane</keyword>
<feature type="modified residue" description="4-aspartylphosphate" evidence="17">
    <location>
        <position position="1247"/>
    </location>
</feature>
<evidence type="ECO:0000313" key="24">
    <source>
        <dbReference type="Proteomes" id="UP000238034"/>
    </source>
</evidence>
<dbReference type="SUPFAM" id="SSF55781">
    <property type="entry name" value="GAF domain-like"/>
    <property type="match status" value="1"/>
</dbReference>
<dbReference type="Pfam" id="PF00512">
    <property type="entry name" value="HisKA"/>
    <property type="match status" value="1"/>
</dbReference>
<organism evidence="23 24">
    <name type="scientific">Arcticibacter pallidicorallinus</name>
    <dbReference type="NCBI Taxonomy" id="1259464"/>
    <lineage>
        <taxon>Bacteria</taxon>
        <taxon>Pseudomonadati</taxon>
        <taxon>Bacteroidota</taxon>
        <taxon>Sphingobacteriia</taxon>
        <taxon>Sphingobacteriales</taxon>
        <taxon>Sphingobacteriaceae</taxon>
        <taxon>Arcticibacter</taxon>
    </lineage>
</organism>
<keyword evidence="8" id="KW-0547">Nucleotide-binding</keyword>
<dbReference type="InterPro" id="IPR003661">
    <property type="entry name" value="HisK_dim/P_dom"/>
</dbReference>
<keyword evidence="7" id="KW-0812">Transmembrane</keyword>
<keyword evidence="10" id="KW-0067">ATP-binding</keyword>
<evidence type="ECO:0000256" key="17">
    <source>
        <dbReference type="PROSITE-ProRule" id="PRU00169"/>
    </source>
</evidence>
<dbReference type="Gene3D" id="1.20.120.160">
    <property type="entry name" value="HPT domain"/>
    <property type="match status" value="1"/>
</dbReference>
<dbReference type="PROSITE" id="PS50113">
    <property type="entry name" value="PAC"/>
    <property type="match status" value="2"/>
</dbReference>
<feature type="domain" description="PAS" evidence="20">
    <location>
        <begin position="533"/>
        <end position="587"/>
    </location>
</feature>
<evidence type="ECO:0000256" key="2">
    <source>
        <dbReference type="ARBA" id="ARBA00004651"/>
    </source>
</evidence>
<dbReference type="InterPro" id="IPR003018">
    <property type="entry name" value="GAF"/>
</dbReference>
<dbReference type="SMART" id="SM00387">
    <property type="entry name" value="HATPase_c"/>
    <property type="match status" value="1"/>
</dbReference>
<evidence type="ECO:0000259" key="19">
    <source>
        <dbReference type="PROSITE" id="PS50110"/>
    </source>
</evidence>
<keyword evidence="6" id="KW-0808">Transferase</keyword>
<dbReference type="SUPFAM" id="SSF55874">
    <property type="entry name" value="ATPase domain of HSP90 chaperone/DNA topoisomerase II/histidine kinase"/>
    <property type="match status" value="1"/>
</dbReference>
<dbReference type="InterPro" id="IPR005467">
    <property type="entry name" value="His_kinase_dom"/>
</dbReference>
<dbReference type="EMBL" id="PVTH01000001">
    <property type="protein sequence ID" value="PRY55561.1"/>
    <property type="molecule type" value="Genomic_DNA"/>
</dbReference>
<dbReference type="InterPro" id="IPR029016">
    <property type="entry name" value="GAF-like_dom_sf"/>
</dbReference>
<dbReference type="Pfam" id="PF13426">
    <property type="entry name" value="PAS_9"/>
    <property type="match status" value="1"/>
</dbReference>
<dbReference type="GO" id="GO:0005524">
    <property type="term" value="F:ATP binding"/>
    <property type="evidence" value="ECO:0007669"/>
    <property type="project" value="UniProtKB-KW"/>
</dbReference>
<proteinExistence type="predicted"/>
<evidence type="ECO:0000259" key="21">
    <source>
        <dbReference type="PROSITE" id="PS50113"/>
    </source>
</evidence>
<dbReference type="InterPro" id="IPR036641">
    <property type="entry name" value="HPT_dom_sf"/>
</dbReference>
<evidence type="ECO:0000256" key="1">
    <source>
        <dbReference type="ARBA" id="ARBA00000085"/>
    </source>
</evidence>
<dbReference type="SMART" id="SM00091">
    <property type="entry name" value="PAS"/>
    <property type="match status" value="4"/>
</dbReference>
<keyword evidence="9" id="KW-0418">Kinase</keyword>
<dbReference type="InterPro" id="IPR035965">
    <property type="entry name" value="PAS-like_dom_sf"/>
</dbReference>
<keyword evidence="13" id="KW-0472">Membrane</keyword>
<dbReference type="InterPro" id="IPR011006">
    <property type="entry name" value="CheY-like_superfamily"/>
</dbReference>
<feature type="domain" description="PAS" evidence="20">
    <location>
        <begin position="282"/>
        <end position="352"/>
    </location>
</feature>
<evidence type="ECO:0000259" key="20">
    <source>
        <dbReference type="PROSITE" id="PS50112"/>
    </source>
</evidence>
<gene>
    <name evidence="23" type="ORF">B0I27_101533</name>
</gene>
<dbReference type="Gene3D" id="3.40.50.2300">
    <property type="match status" value="2"/>
</dbReference>
<feature type="domain" description="PAC" evidence="21">
    <location>
        <begin position="481"/>
        <end position="532"/>
    </location>
</feature>
<dbReference type="OrthoDB" id="9811889at2"/>
<evidence type="ECO:0000256" key="5">
    <source>
        <dbReference type="ARBA" id="ARBA00022553"/>
    </source>
</evidence>
<keyword evidence="11" id="KW-1133">Transmembrane helix</keyword>
<comment type="subcellular location">
    <subcellularLocation>
        <location evidence="2">Cell membrane</location>
        <topology evidence="2">Multi-pass membrane protein</topology>
    </subcellularLocation>
</comment>
<dbReference type="CDD" id="cd17546">
    <property type="entry name" value="REC_hyHK_CKI1_RcsC-like"/>
    <property type="match status" value="2"/>
</dbReference>
<evidence type="ECO:0000256" key="16">
    <source>
        <dbReference type="PROSITE-ProRule" id="PRU00110"/>
    </source>
</evidence>
<comment type="catalytic activity">
    <reaction evidence="1">
        <text>ATP + protein L-histidine = ADP + protein N-phospho-L-histidine.</text>
        <dbReference type="EC" id="2.7.13.3"/>
    </reaction>
</comment>
<dbReference type="FunFam" id="1.10.287.130:FF:000002">
    <property type="entry name" value="Two-component osmosensing histidine kinase"/>
    <property type="match status" value="1"/>
</dbReference>
<keyword evidence="24" id="KW-1185">Reference proteome</keyword>
<dbReference type="InterPro" id="IPR036097">
    <property type="entry name" value="HisK_dim/P_sf"/>
</dbReference>
<dbReference type="InterPro" id="IPR001610">
    <property type="entry name" value="PAC"/>
</dbReference>
<dbReference type="Pfam" id="PF08448">
    <property type="entry name" value="PAS_4"/>
    <property type="match status" value="2"/>
</dbReference>
<feature type="domain" description="Histidine kinase" evidence="18">
    <location>
        <begin position="817"/>
        <end position="1038"/>
    </location>
</feature>
<dbReference type="InterPro" id="IPR013656">
    <property type="entry name" value="PAS_4"/>
</dbReference>
<dbReference type="SMART" id="SM00448">
    <property type="entry name" value="REC"/>
    <property type="match status" value="2"/>
</dbReference>
<dbReference type="EC" id="2.7.13.3" evidence="3"/>
<dbReference type="Proteomes" id="UP000238034">
    <property type="component" value="Unassembled WGS sequence"/>
</dbReference>
<dbReference type="SUPFAM" id="SSF47384">
    <property type="entry name" value="Homodimeric domain of signal transducing histidine kinase"/>
    <property type="match status" value="1"/>
</dbReference>
<reference evidence="23 24" key="1">
    <citation type="submission" date="2018-03" db="EMBL/GenBank/DDBJ databases">
        <title>Genomic Encyclopedia of Type Strains, Phase III (KMG-III): the genomes of soil and plant-associated and newly described type strains.</title>
        <authorList>
            <person name="Whitman W."/>
        </authorList>
    </citation>
    <scope>NUCLEOTIDE SEQUENCE [LARGE SCALE GENOMIC DNA]</scope>
    <source>
        <strain evidence="23 24">CGMCC 1.9313</strain>
    </source>
</reference>
<dbReference type="GO" id="GO:0005886">
    <property type="term" value="C:plasma membrane"/>
    <property type="evidence" value="ECO:0007669"/>
    <property type="project" value="UniProtKB-SubCell"/>
</dbReference>
<dbReference type="NCBIfam" id="TIGR00229">
    <property type="entry name" value="sensory_box"/>
    <property type="match status" value="3"/>
</dbReference>
<dbReference type="PROSITE" id="PS50109">
    <property type="entry name" value="HIS_KIN"/>
    <property type="match status" value="1"/>
</dbReference>
<evidence type="ECO:0000256" key="7">
    <source>
        <dbReference type="ARBA" id="ARBA00022692"/>
    </source>
</evidence>
<dbReference type="SUPFAM" id="SSF47226">
    <property type="entry name" value="Histidine-containing phosphotransfer domain, HPT domain"/>
    <property type="match status" value="1"/>
</dbReference>
<feature type="domain" description="HPt" evidence="22">
    <location>
        <begin position="1348"/>
        <end position="1442"/>
    </location>
</feature>
<comment type="caution">
    <text evidence="23">The sequence shown here is derived from an EMBL/GenBank/DDBJ whole genome shotgun (WGS) entry which is preliminary data.</text>
</comment>
<dbReference type="Gene3D" id="3.30.450.20">
    <property type="entry name" value="PAS domain"/>
    <property type="match status" value="5"/>
</dbReference>
<dbReference type="Pfam" id="PF08447">
    <property type="entry name" value="PAS_3"/>
    <property type="match status" value="1"/>
</dbReference>
<evidence type="ECO:0000256" key="10">
    <source>
        <dbReference type="ARBA" id="ARBA00022840"/>
    </source>
</evidence>
<dbReference type="InterPro" id="IPR000014">
    <property type="entry name" value="PAS"/>
</dbReference>
<accession>A0A2T0UC88</accession>
<dbReference type="CDD" id="cd00130">
    <property type="entry name" value="PAS"/>
    <property type="match status" value="3"/>
</dbReference>
<dbReference type="PROSITE" id="PS50894">
    <property type="entry name" value="HPT"/>
    <property type="match status" value="1"/>
</dbReference>
<evidence type="ECO:0000256" key="15">
    <source>
        <dbReference type="ARBA" id="ARBA00068150"/>
    </source>
</evidence>
<feature type="domain" description="Response regulatory" evidence="19">
    <location>
        <begin position="1196"/>
        <end position="1314"/>
    </location>
</feature>
<dbReference type="PRINTS" id="PR00344">
    <property type="entry name" value="BCTRLSENSOR"/>
</dbReference>
<evidence type="ECO:0000256" key="11">
    <source>
        <dbReference type="ARBA" id="ARBA00022989"/>
    </source>
</evidence>
<dbReference type="PROSITE" id="PS50110">
    <property type="entry name" value="RESPONSE_REGULATORY"/>
    <property type="match status" value="2"/>
</dbReference>
<dbReference type="SUPFAM" id="SSF52172">
    <property type="entry name" value="CheY-like"/>
    <property type="match status" value="2"/>
</dbReference>
<keyword evidence="12" id="KW-0902">Two-component regulatory system</keyword>
<dbReference type="SMART" id="SM00086">
    <property type="entry name" value="PAC"/>
    <property type="match status" value="4"/>
</dbReference>
<dbReference type="Gene3D" id="3.30.450.40">
    <property type="match status" value="1"/>
</dbReference>
<evidence type="ECO:0000259" key="22">
    <source>
        <dbReference type="PROSITE" id="PS50894"/>
    </source>
</evidence>
<dbReference type="CDD" id="cd16922">
    <property type="entry name" value="HATPase_EvgS-ArcB-TorS-like"/>
    <property type="match status" value="1"/>
</dbReference>
<protein>
    <recommendedName>
        <fullName evidence="15">Sensory/regulatory protein RpfC</fullName>
        <ecNumber evidence="3">2.7.13.3</ecNumber>
    </recommendedName>
</protein>
<feature type="domain" description="PAC" evidence="21">
    <location>
        <begin position="621"/>
        <end position="673"/>
    </location>
</feature>